<gene>
    <name evidence="1" type="ORF">H312_01962</name>
</gene>
<protein>
    <recommendedName>
        <fullName evidence="3">ISXO2-like transposase domain-containing protein</fullName>
    </recommendedName>
</protein>
<dbReference type="Proteomes" id="UP000030655">
    <property type="component" value="Unassembled WGS sequence"/>
</dbReference>
<dbReference type="OrthoDB" id="10362902at2759"/>
<dbReference type="HOGENOM" id="CLU_044348_8_1_1"/>
<keyword evidence="2" id="KW-1185">Reference proteome</keyword>
<dbReference type="VEuPathDB" id="MicrosporidiaDB:H312_01962"/>
<reference evidence="2" key="1">
    <citation type="submission" date="2013-02" db="EMBL/GenBank/DDBJ databases">
        <authorList>
            <consortium name="The Broad Institute Genome Sequencing Platform"/>
            <person name="Cuomo C."/>
            <person name="Becnel J."/>
            <person name="Sanscrainte N."/>
            <person name="Walker B."/>
            <person name="Young S.K."/>
            <person name="Zeng Q."/>
            <person name="Gargeya S."/>
            <person name="Fitzgerald M."/>
            <person name="Haas B."/>
            <person name="Abouelleil A."/>
            <person name="Alvarado L."/>
            <person name="Arachchi H.M."/>
            <person name="Berlin A.M."/>
            <person name="Chapman S.B."/>
            <person name="Dewar J."/>
            <person name="Goldberg J."/>
            <person name="Griggs A."/>
            <person name="Gujja S."/>
            <person name="Hansen M."/>
            <person name="Howarth C."/>
            <person name="Imamovic A."/>
            <person name="Larimer J."/>
            <person name="McCowan C."/>
            <person name="Murphy C."/>
            <person name="Neiman D."/>
            <person name="Pearson M."/>
            <person name="Priest M."/>
            <person name="Roberts A."/>
            <person name="Saif S."/>
            <person name="Shea T."/>
            <person name="Sisk P."/>
            <person name="Sykes S."/>
            <person name="Wortman J."/>
            <person name="Nusbaum C."/>
            <person name="Birren B."/>
        </authorList>
    </citation>
    <scope>NUCLEOTIDE SEQUENCE [LARGE SCALE GENOMIC DNA]</scope>
    <source>
        <strain evidence="2">PRA339</strain>
    </source>
</reference>
<proteinExistence type="predicted"/>
<evidence type="ECO:0000313" key="2">
    <source>
        <dbReference type="Proteomes" id="UP000030655"/>
    </source>
</evidence>
<dbReference type="InterPro" id="IPR053164">
    <property type="entry name" value="IS1016-like_transposase"/>
</dbReference>
<evidence type="ECO:0000313" key="1">
    <source>
        <dbReference type="EMBL" id="KCZ80636.1"/>
    </source>
</evidence>
<dbReference type="AlphaFoldDB" id="A0A059F0Z9"/>
<dbReference type="PANTHER" id="PTHR47163">
    <property type="entry name" value="DDE_TNP_IS1595 DOMAIN-CONTAINING PROTEIN"/>
    <property type="match status" value="1"/>
</dbReference>
<sequence length="90" mass="10754">MIFTNEHKSYNDLSKLGFINKTACHKYNFVNPITGAHTQFIESFNNELKLEIKRRKGIYTQNKEDFLVEFVWKFNNKINMLQKILLLIKV</sequence>
<accession>A0A059F0Z9</accession>
<dbReference type="PANTHER" id="PTHR47163:SF2">
    <property type="entry name" value="SI:DKEY-17M8.2"/>
    <property type="match status" value="1"/>
</dbReference>
<name>A0A059F0Z9_9MICR</name>
<reference evidence="1 2" key="2">
    <citation type="submission" date="2014-03" db="EMBL/GenBank/DDBJ databases">
        <title>The Genome Sequence of Anncaliia algerae insect isolate PRA339.</title>
        <authorList>
            <consortium name="The Broad Institute Genome Sequencing Platform"/>
            <consortium name="The Broad Institute Genome Sequencing Center for Infectious Disease"/>
            <person name="Cuomo C."/>
            <person name="Becnel J."/>
            <person name="Sanscrainte N."/>
            <person name="Walker B."/>
            <person name="Young S.K."/>
            <person name="Zeng Q."/>
            <person name="Gargeya S."/>
            <person name="Fitzgerald M."/>
            <person name="Haas B."/>
            <person name="Abouelleil A."/>
            <person name="Alvarado L."/>
            <person name="Arachchi H.M."/>
            <person name="Berlin A.M."/>
            <person name="Chapman S.B."/>
            <person name="Dewar J."/>
            <person name="Goldberg J."/>
            <person name="Griggs A."/>
            <person name="Gujja S."/>
            <person name="Hansen M."/>
            <person name="Howarth C."/>
            <person name="Imamovic A."/>
            <person name="Larimer J."/>
            <person name="McCowan C."/>
            <person name="Murphy C."/>
            <person name="Neiman D."/>
            <person name="Pearson M."/>
            <person name="Priest M."/>
            <person name="Roberts A."/>
            <person name="Saif S."/>
            <person name="Shea T."/>
            <person name="Sisk P."/>
            <person name="Sykes S."/>
            <person name="Wortman J."/>
            <person name="Nusbaum C."/>
            <person name="Birren B."/>
        </authorList>
    </citation>
    <scope>NUCLEOTIDE SEQUENCE [LARGE SCALE GENOMIC DNA]</scope>
    <source>
        <strain evidence="1 2">PRA339</strain>
    </source>
</reference>
<dbReference type="EMBL" id="KK365170">
    <property type="protein sequence ID" value="KCZ80636.1"/>
    <property type="molecule type" value="Genomic_DNA"/>
</dbReference>
<evidence type="ECO:0008006" key="3">
    <source>
        <dbReference type="Google" id="ProtNLM"/>
    </source>
</evidence>
<organism evidence="1 2">
    <name type="scientific">Anncaliia algerae PRA339</name>
    <dbReference type="NCBI Taxonomy" id="1288291"/>
    <lineage>
        <taxon>Eukaryota</taxon>
        <taxon>Fungi</taxon>
        <taxon>Fungi incertae sedis</taxon>
        <taxon>Microsporidia</taxon>
        <taxon>Tubulinosematoidea</taxon>
        <taxon>Tubulinosematidae</taxon>
        <taxon>Anncaliia</taxon>
    </lineage>
</organism>